<proteinExistence type="predicted"/>
<dbReference type="Proteomes" id="UP000006729">
    <property type="component" value="Chromosome 11"/>
</dbReference>
<accession>A0ACC0S831</accession>
<reference evidence="1 2" key="1">
    <citation type="journal article" date="2006" name="Science">
        <title>The genome of black cottonwood, Populus trichocarpa (Torr. &amp; Gray).</title>
        <authorList>
            <person name="Tuskan G.A."/>
            <person name="Difazio S."/>
            <person name="Jansson S."/>
            <person name="Bohlmann J."/>
            <person name="Grigoriev I."/>
            <person name="Hellsten U."/>
            <person name="Putnam N."/>
            <person name="Ralph S."/>
            <person name="Rombauts S."/>
            <person name="Salamov A."/>
            <person name="Schein J."/>
            <person name="Sterck L."/>
            <person name="Aerts A."/>
            <person name="Bhalerao R.R."/>
            <person name="Bhalerao R.P."/>
            <person name="Blaudez D."/>
            <person name="Boerjan W."/>
            <person name="Brun A."/>
            <person name="Brunner A."/>
            <person name="Busov V."/>
            <person name="Campbell M."/>
            <person name="Carlson J."/>
            <person name="Chalot M."/>
            <person name="Chapman J."/>
            <person name="Chen G.L."/>
            <person name="Cooper D."/>
            <person name="Coutinho P.M."/>
            <person name="Couturier J."/>
            <person name="Covert S."/>
            <person name="Cronk Q."/>
            <person name="Cunningham R."/>
            <person name="Davis J."/>
            <person name="Degroeve S."/>
            <person name="Dejardin A."/>
            <person name="Depamphilis C."/>
            <person name="Detter J."/>
            <person name="Dirks B."/>
            <person name="Dubchak I."/>
            <person name="Duplessis S."/>
            <person name="Ehlting J."/>
            <person name="Ellis B."/>
            <person name="Gendler K."/>
            <person name="Goodstein D."/>
            <person name="Gribskov M."/>
            <person name="Grimwood J."/>
            <person name="Groover A."/>
            <person name="Gunter L."/>
            <person name="Hamberger B."/>
            <person name="Heinze B."/>
            <person name="Helariutta Y."/>
            <person name="Henrissat B."/>
            <person name="Holligan D."/>
            <person name="Holt R."/>
            <person name="Huang W."/>
            <person name="Islam-Faridi N."/>
            <person name="Jones S."/>
            <person name="Jones-Rhoades M."/>
            <person name="Jorgensen R."/>
            <person name="Joshi C."/>
            <person name="Kangasjarvi J."/>
            <person name="Karlsson J."/>
            <person name="Kelleher C."/>
            <person name="Kirkpatrick R."/>
            <person name="Kirst M."/>
            <person name="Kohler A."/>
            <person name="Kalluri U."/>
            <person name="Larimer F."/>
            <person name="Leebens-Mack J."/>
            <person name="Leple J.C."/>
            <person name="Locascio P."/>
            <person name="Lou Y."/>
            <person name="Lucas S."/>
            <person name="Martin F."/>
            <person name="Montanini B."/>
            <person name="Napoli C."/>
            <person name="Nelson D.R."/>
            <person name="Nelson C."/>
            <person name="Nieminen K."/>
            <person name="Nilsson O."/>
            <person name="Pereda V."/>
            <person name="Peter G."/>
            <person name="Philippe R."/>
            <person name="Pilate G."/>
            <person name="Poliakov A."/>
            <person name="Razumovskaya J."/>
            <person name="Richardson P."/>
            <person name="Rinaldi C."/>
            <person name="Ritland K."/>
            <person name="Rouze P."/>
            <person name="Ryaboy D."/>
            <person name="Schmutz J."/>
            <person name="Schrader J."/>
            <person name="Segerman B."/>
            <person name="Shin H."/>
            <person name="Siddiqui A."/>
            <person name="Sterky F."/>
            <person name="Terry A."/>
            <person name="Tsai C.J."/>
            <person name="Uberbacher E."/>
            <person name="Unneberg P."/>
            <person name="Vahala J."/>
            <person name="Wall K."/>
            <person name="Wessler S."/>
            <person name="Yang G."/>
            <person name="Yin T."/>
            <person name="Douglas C."/>
            <person name="Marra M."/>
            <person name="Sandberg G."/>
            <person name="Van de Peer Y."/>
            <person name="Rokhsar D."/>
        </authorList>
    </citation>
    <scope>NUCLEOTIDE SEQUENCE [LARGE SCALE GENOMIC DNA]</scope>
    <source>
        <strain evidence="2">cv. Nisqually</strain>
    </source>
</reference>
<organism evidence="1 2">
    <name type="scientific">Populus trichocarpa</name>
    <name type="common">Western balsam poplar</name>
    <name type="synonym">Populus balsamifera subsp. trichocarpa</name>
    <dbReference type="NCBI Taxonomy" id="3694"/>
    <lineage>
        <taxon>Eukaryota</taxon>
        <taxon>Viridiplantae</taxon>
        <taxon>Streptophyta</taxon>
        <taxon>Embryophyta</taxon>
        <taxon>Tracheophyta</taxon>
        <taxon>Spermatophyta</taxon>
        <taxon>Magnoliopsida</taxon>
        <taxon>eudicotyledons</taxon>
        <taxon>Gunneridae</taxon>
        <taxon>Pentapetalae</taxon>
        <taxon>rosids</taxon>
        <taxon>fabids</taxon>
        <taxon>Malpighiales</taxon>
        <taxon>Salicaceae</taxon>
        <taxon>Saliceae</taxon>
        <taxon>Populus</taxon>
    </lineage>
</organism>
<gene>
    <name evidence="1" type="ORF">POPTR_011G101200v4</name>
</gene>
<protein>
    <submittedName>
        <fullName evidence="1">Uncharacterized protein</fullName>
    </submittedName>
</protein>
<evidence type="ECO:0000313" key="1">
    <source>
        <dbReference type="EMBL" id="KAI9385696.1"/>
    </source>
</evidence>
<comment type="caution">
    <text evidence="1">The sequence shown here is derived from an EMBL/GenBank/DDBJ whole genome shotgun (WGS) entry which is preliminary data.</text>
</comment>
<keyword evidence="2" id="KW-1185">Reference proteome</keyword>
<name>A0ACC0S831_POPTR</name>
<evidence type="ECO:0000313" key="2">
    <source>
        <dbReference type="Proteomes" id="UP000006729"/>
    </source>
</evidence>
<dbReference type="EMBL" id="CM009300">
    <property type="protein sequence ID" value="KAI9385696.1"/>
    <property type="molecule type" value="Genomic_DNA"/>
</dbReference>
<sequence>MVCCQRDIARCRVSSTKTPKTLLARVAEGPTRLLNLKKESREPVSLTNLFEVVADDLLNLKKNLRSIDAAENTVLMSAAEQIFGAGGKRMRPALVFLLSRATVEVVGDLTTEHQRLAEIIEMIHTASLIHDDLLDESGMRRVLIPFALFRVLQNQSKAEKRRVLIDGCPTGSHISQPICEMKIMIIYWLGEFMFAQSSWYLANLENIELIKLISSVAYYKTASLIAASTKGAAIFSGVESNVCVLIYEYGKNLGLSFQVVDDILDSTQSAELPGKPAGSDLAKGNLTAPVIFALEQSPKLREIIETEFRVSGSLDEATELVMDCGGIERAQELAKERADLAIQNLRSLPRGSYQPALEEMVLCNLERVH</sequence>